<protein>
    <submittedName>
        <fullName evidence="1">Uncharacterized protein</fullName>
    </submittedName>
</protein>
<comment type="caution">
    <text evidence="1">The sequence shown here is derived from an EMBL/GenBank/DDBJ whole genome shotgun (WGS) entry which is preliminary data.</text>
</comment>
<keyword evidence="2" id="KW-1185">Reference proteome</keyword>
<proteinExistence type="predicted"/>
<dbReference type="EMBL" id="MIPY01000004">
    <property type="protein sequence ID" value="OES37650.1"/>
    <property type="molecule type" value="Genomic_DNA"/>
</dbReference>
<organism evidence="1 2">
    <name type="scientific">Alteromonas macleodii</name>
    <name type="common">Pseudoalteromonas macleodii</name>
    <dbReference type="NCBI Taxonomy" id="28108"/>
    <lineage>
        <taxon>Bacteria</taxon>
        <taxon>Pseudomonadati</taxon>
        <taxon>Pseudomonadota</taxon>
        <taxon>Gammaproteobacteria</taxon>
        <taxon>Alteromonadales</taxon>
        <taxon>Alteromonadaceae</taxon>
        <taxon>Alteromonas/Salinimonas group</taxon>
        <taxon>Alteromonas</taxon>
    </lineage>
</organism>
<reference evidence="1 2" key="1">
    <citation type="submission" date="2016-09" db="EMBL/GenBank/DDBJ databases">
        <title>Draft Genome Sequence of four Alteromonas macleodii strains isolated from copper coupons and grown long-term at elevated copper levels.</title>
        <authorList>
            <person name="Cusick K."/>
            <person name="Dale J."/>
            <person name="Little B."/>
            <person name="Biffinger J."/>
        </authorList>
    </citation>
    <scope>NUCLEOTIDE SEQUENCE [LARGE SCALE GENOMIC DNA]</scope>
    <source>
        <strain evidence="1 2">KCP01</strain>
    </source>
</reference>
<dbReference type="Proteomes" id="UP000095392">
    <property type="component" value="Unassembled WGS sequence"/>
</dbReference>
<dbReference type="AlphaFoldDB" id="A0AB36FYK7"/>
<evidence type="ECO:0000313" key="2">
    <source>
        <dbReference type="Proteomes" id="UP000095392"/>
    </source>
</evidence>
<accession>A0AB36FYK7</accession>
<evidence type="ECO:0000313" key="1">
    <source>
        <dbReference type="EMBL" id="OES37650.1"/>
    </source>
</evidence>
<name>A0AB36FYK7_ALTMA</name>
<gene>
    <name evidence="1" type="ORF">BFV95_0296</name>
</gene>
<sequence>MIYLTIPLTYRFLYFYALNSEPIHSIGYSNSILQQHYSLLSVAIKTP</sequence>